<dbReference type="EMBL" id="LHQQ01000030">
    <property type="protein sequence ID" value="KOS46378.1"/>
    <property type="molecule type" value="Genomic_DNA"/>
</dbReference>
<gene>
    <name evidence="1" type="ORF">ACN38_g2706</name>
</gene>
<protein>
    <submittedName>
        <fullName evidence="1">Uncharacterized protein</fullName>
    </submittedName>
</protein>
<proteinExistence type="predicted"/>
<accession>A0A0M8P6X1</accession>
<organism evidence="1 2">
    <name type="scientific">Penicillium nordicum</name>
    <dbReference type="NCBI Taxonomy" id="229535"/>
    <lineage>
        <taxon>Eukaryota</taxon>
        <taxon>Fungi</taxon>
        <taxon>Dikarya</taxon>
        <taxon>Ascomycota</taxon>
        <taxon>Pezizomycotina</taxon>
        <taxon>Eurotiomycetes</taxon>
        <taxon>Eurotiomycetidae</taxon>
        <taxon>Eurotiales</taxon>
        <taxon>Aspergillaceae</taxon>
        <taxon>Penicillium</taxon>
    </lineage>
</organism>
<comment type="caution">
    <text evidence="1">The sequence shown here is derived from an EMBL/GenBank/DDBJ whole genome shotgun (WGS) entry which is preliminary data.</text>
</comment>
<reference evidence="1 2" key="1">
    <citation type="submission" date="2015-08" db="EMBL/GenBank/DDBJ databases">
        <title>Genome sequencing of Penicillium nordicum.</title>
        <authorList>
            <person name="Nguyen H.D."/>
            <person name="Seifert K.A."/>
        </authorList>
    </citation>
    <scope>NUCLEOTIDE SEQUENCE [LARGE SCALE GENOMIC DNA]</scope>
    <source>
        <strain evidence="1 2">DAOMC 185683</strain>
    </source>
</reference>
<evidence type="ECO:0000313" key="2">
    <source>
        <dbReference type="Proteomes" id="UP000037696"/>
    </source>
</evidence>
<dbReference type="AlphaFoldDB" id="A0A0M8P6X1"/>
<name>A0A0M8P6X1_9EURO</name>
<evidence type="ECO:0000313" key="1">
    <source>
        <dbReference type="EMBL" id="KOS46378.1"/>
    </source>
</evidence>
<keyword evidence="2" id="KW-1185">Reference proteome</keyword>
<sequence length="125" mass="13869">MSDFIRATSGARSFEEYLSRGNLSTFEAYEVSYVTIIGPCVAVTPLSPELCPRLVNICCDGCHLTLCDRTVASSPSSSFPLLLPRSSKQLARRIQLHCSLFLSLLLASHQHPYFTAFAHHARRPI</sequence>
<dbReference type="Proteomes" id="UP000037696">
    <property type="component" value="Unassembled WGS sequence"/>
</dbReference>